<evidence type="ECO:0000256" key="2">
    <source>
        <dbReference type="SAM" id="SignalP"/>
    </source>
</evidence>
<keyword evidence="1" id="KW-0175">Coiled coil</keyword>
<feature type="coiled-coil region" evidence="1">
    <location>
        <begin position="291"/>
        <end position="318"/>
    </location>
</feature>
<name>A9E6P1_9FLAO</name>
<sequence length="326" mass="35984">MKTKIKLFFIGCFFLAANCISAQINTFPSSGNVGIGSGSPSAKTDIYLPSFASMQSGLRITSPFAFQYNSTIRTIFHLRTAGMQKGSYFSQFVVKTNGSVGVGVNYDDPILNNKKMVIADNNINKVDLNVRGFTLLDGLNASLLLGGTGNEAFGQWGIEYNEHGTVKGLNFWKPSGSNNFGNYYMFLADSGRVSIGLDPNEVNTFNNVTYNGDYKLYVGTGILTEKVKIALRSSEDWADYVFKEDYNLLSLNEVEKHIKENGHLPNVPSAEAVVASGIDVAKMDAKLLEKIEELTLYIIEQDKRLTRLEQENKDLKTKVLSNASKQ</sequence>
<dbReference type="STRING" id="391587.KAOT1_01969"/>
<evidence type="ECO:0000256" key="1">
    <source>
        <dbReference type="SAM" id="Coils"/>
    </source>
</evidence>
<dbReference type="eggNOG" id="COG1044">
    <property type="taxonomic scope" value="Bacteria"/>
</dbReference>
<keyword evidence="4" id="KW-1185">Reference proteome</keyword>
<dbReference type="AlphaFoldDB" id="A9E6P1"/>
<proteinExistence type="predicted"/>
<dbReference type="HOGENOM" id="CLU_044440_1_0_10"/>
<protein>
    <submittedName>
        <fullName evidence="3">Uncharacterized protein</fullName>
    </submittedName>
</protein>
<comment type="caution">
    <text evidence="3">The sequence shown here is derived from an EMBL/GenBank/DDBJ whole genome shotgun (WGS) entry which is preliminary data.</text>
</comment>
<accession>A9E6P1</accession>
<dbReference type="Proteomes" id="UP000002945">
    <property type="component" value="Unassembled WGS sequence"/>
</dbReference>
<dbReference type="RefSeq" id="WP_007092969.1">
    <property type="nucleotide sequence ID" value="NZ_CP142125.1"/>
</dbReference>
<feature type="chain" id="PRO_5002735122" evidence="2">
    <location>
        <begin position="23"/>
        <end position="326"/>
    </location>
</feature>
<dbReference type="OrthoDB" id="9808753at2"/>
<keyword evidence="2" id="KW-0732">Signal</keyword>
<organism evidence="3 4">
    <name type="scientific">Kordia algicida OT-1</name>
    <dbReference type="NCBI Taxonomy" id="391587"/>
    <lineage>
        <taxon>Bacteria</taxon>
        <taxon>Pseudomonadati</taxon>
        <taxon>Bacteroidota</taxon>
        <taxon>Flavobacteriia</taxon>
        <taxon>Flavobacteriales</taxon>
        <taxon>Flavobacteriaceae</taxon>
        <taxon>Kordia</taxon>
    </lineage>
</organism>
<feature type="signal peptide" evidence="2">
    <location>
        <begin position="1"/>
        <end position="22"/>
    </location>
</feature>
<dbReference type="EMBL" id="ABIB01000011">
    <property type="protein sequence ID" value="EDP95063.1"/>
    <property type="molecule type" value="Genomic_DNA"/>
</dbReference>
<evidence type="ECO:0000313" key="3">
    <source>
        <dbReference type="EMBL" id="EDP95063.1"/>
    </source>
</evidence>
<evidence type="ECO:0000313" key="4">
    <source>
        <dbReference type="Proteomes" id="UP000002945"/>
    </source>
</evidence>
<reference evidence="3 4" key="1">
    <citation type="journal article" date="2011" name="J. Bacteriol.">
        <title>Genome sequence of the algicidal bacterium Kordia algicida OT-1.</title>
        <authorList>
            <person name="Lee H.S."/>
            <person name="Kang S.G."/>
            <person name="Kwon K.K."/>
            <person name="Lee J.H."/>
            <person name="Kim S.J."/>
        </authorList>
    </citation>
    <scope>NUCLEOTIDE SEQUENCE [LARGE SCALE GENOMIC DNA]</scope>
    <source>
        <strain evidence="3 4">OT-1</strain>
    </source>
</reference>
<gene>
    <name evidence="3" type="ORF">KAOT1_01969</name>
</gene>